<reference evidence="2" key="1">
    <citation type="submission" date="2017-10" db="EMBL/GenBank/DDBJ databases">
        <title>Rapid genome shrinkage in a self-fertile nematode reveals novel sperm competition proteins.</title>
        <authorList>
            <person name="Yin D."/>
            <person name="Schwarz E.M."/>
            <person name="Thomas C.G."/>
            <person name="Felde R.L."/>
            <person name="Korf I.F."/>
            <person name="Cutter A.D."/>
            <person name="Schartner C.M."/>
            <person name="Ralston E.J."/>
            <person name="Meyer B.J."/>
            <person name="Haag E.S."/>
        </authorList>
    </citation>
    <scope>NUCLEOTIDE SEQUENCE [LARGE SCALE GENOMIC DNA]</scope>
    <source>
        <strain evidence="2">JU1422</strain>
    </source>
</reference>
<evidence type="ECO:0000313" key="1">
    <source>
        <dbReference type="EMBL" id="PIC38158.1"/>
    </source>
</evidence>
<name>A0A2G5UF31_9PELO</name>
<proteinExistence type="predicted"/>
<sequence>MYEKLFFLPPAPFSSFLISFFSKRLLFSMSSHLFFTLVVVPVGGCRHQKTDSTLEKENRENWFLARKARRQKWAEPRRKLFEILEDYSTHS</sequence>
<dbReference type="AlphaFoldDB" id="A0A2G5UF31"/>
<organism evidence="1 2">
    <name type="scientific">Caenorhabditis nigoni</name>
    <dbReference type="NCBI Taxonomy" id="1611254"/>
    <lineage>
        <taxon>Eukaryota</taxon>
        <taxon>Metazoa</taxon>
        <taxon>Ecdysozoa</taxon>
        <taxon>Nematoda</taxon>
        <taxon>Chromadorea</taxon>
        <taxon>Rhabditida</taxon>
        <taxon>Rhabditina</taxon>
        <taxon>Rhabditomorpha</taxon>
        <taxon>Rhabditoidea</taxon>
        <taxon>Rhabditidae</taxon>
        <taxon>Peloderinae</taxon>
        <taxon>Caenorhabditis</taxon>
    </lineage>
</organism>
<dbReference type="Proteomes" id="UP000230233">
    <property type="component" value="Chromosome III"/>
</dbReference>
<evidence type="ECO:0000313" key="2">
    <source>
        <dbReference type="Proteomes" id="UP000230233"/>
    </source>
</evidence>
<keyword evidence="2" id="KW-1185">Reference proteome</keyword>
<accession>A0A2G5UF31</accession>
<comment type="caution">
    <text evidence="1">The sequence shown here is derived from an EMBL/GenBank/DDBJ whole genome shotgun (WGS) entry which is preliminary data.</text>
</comment>
<gene>
    <name evidence="1" type="primary">Cnig_chr_III.g10261</name>
    <name evidence="1" type="ORF">B9Z55_010261</name>
</gene>
<protein>
    <submittedName>
        <fullName evidence="1">Uncharacterized protein</fullName>
    </submittedName>
</protein>
<dbReference type="EMBL" id="PDUG01000003">
    <property type="protein sequence ID" value="PIC38158.1"/>
    <property type="molecule type" value="Genomic_DNA"/>
</dbReference>